<keyword evidence="1 2" id="KW-0808">Transferase</keyword>
<organism evidence="2 3">
    <name type="scientific">Pedobacter aquae</name>
    <dbReference type="NCBI Taxonomy" id="2605747"/>
    <lineage>
        <taxon>Bacteria</taxon>
        <taxon>Pseudomonadati</taxon>
        <taxon>Bacteroidota</taxon>
        <taxon>Sphingobacteriia</taxon>
        <taxon>Sphingobacteriales</taxon>
        <taxon>Sphingobacteriaceae</taxon>
        <taxon>Pedobacter</taxon>
    </lineage>
</organism>
<dbReference type="PANTHER" id="PTHR46401">
    <property type="entry name" value="GLYCOSYLTRANSFERASE WBBK-RELATED"/>
    <property type="match status" value="1"/>
</dbReference>
<accession>A0A5C0VMJ3</accession>
<dbReference type="Gene3D" id="3.40.50.2000">
    <property type="entry name" value="Glycogen Phosphorylase B"/>
    <property type="match status" value="1"/>
</dbReference>
<gene>
    <name evidence="2" type="ORF">FYC62_11635</name>
</gene>
<dbReference type="KEGG" id="pej:FYC62_11635"/>
<sequence length="383" mass="45349">MKKKIKEISVFTFGDSTLVRTWSNVPYMLTKTLEKQGYKINRININPNRYLQSFYNRVIYKLTLLLKNDNVYLYERTYINYILTFIKIWRYNKKYPNADLNIFTNFSFYNKYSARPNILLCDWDLSIGINDRLGRKPYYFEQQAIRRQMRVIEHADLVISLFPKSADIMKKMYKNPNIFHLNQNVINSLYEKELDEAAILKIKEKSFDLLFIGSTNYIAGAKLLITAYVNLKIDYPMLKVKIIGIRGEELGELPDGVEAFGYLDKNLENDNRRYYDLLINAKVFVNPTPVWGGYSSTIEAMYFYTPIIIAPYEEFTTEFGEEISFGRYCNEFEVLHLQHLLEDEINSPNYRNHCLNAQEKVKNYTWDNYVKLLLEKFSDVTSN</sequence>
<dbReference type="EMBL" id="CP043329">
    <property type="protein sequence ID" value="QEK52214.1"/>
    <property type="molecule type" value="Genomic_DNA"/>
</dbReference>
<dbReference type="PANTHER" id="PTHR46401:SF2">
    <property type="entry name" value="GLYCOSYLTRANSFERASE WBBK-RELATED"/>
    <property type="match status" value="1"/>
</dbReference>
<proteinExistence type="predicted"/>
<evidence type="ECO:0000256" key="1">
    <source>
        <dbReference type="ARBA" id="ARBA00022679"/>
    </source>
</evidence>
<keyword evidence="3" id="KW-1185">Reference proteome</keyword>
<protein>
    <submittedName>
        <fullName evidence="2">Glycosyltransferase</fullName>
    </submittedName>
</protein>
<dbReference type="GO" id="GO:0016757">
    <property type="term" value="F:glycosyltransferase activity"/>
    <property type="evidence" value="ECO:0007669"/>
    <property type="project" value="TreeGrafter"/>
</dbReference>
<dbReference type="GO" id="GO:0009103">
    <property type="term" value="P:lipopolysaccharide biosynthetic process"/>
    <property type="evidence" value="ECO:0007669"/>
    <property type="project" value="TreeGrafter"/>
</dbReference>
<name>A0A5C0VMJ3_9SPHI</name>
<dbReference type="SUPFAM" id="SSF53756">
    <property type="entry name" value="UDP-Glycosyltransferase/glycogen phosphorylase"/>
    <property type="match status" value="1"/>
</dbReference>
<dbReference type="AlphaFoldDB" id="A0A5C0VMJ3"/>
<reference evidence="2 3" key="1">
    <citation type="submission" date="2019-08" db="EMBL/GenBank/DDBJ databases">
        <title>Pedobacter sp. nov., isolated from Han river, South Korea.</title>
        <authorList>
            <person name="Lee D.-H."/>
            <person name="Kim Y.-S."/>
            <person name="Hwang E.-M."/>
            <person name="Le Tran T.C."/>
            <person name="Cha C.-J."/>
        </authorList>
    </citation>
    <scope>NUCLEOTIDE SEQUENCE [LARGE SCALE GENOMIC DNA]</scope>
    <source>
        <strain evidence="2 3">CJ43</strain>
    </source>
</reference>
<dbReference type="Proteomes" id="UP000323653">
    <property type="component" value="Chromosome"/>
</dbReference>
<dbReference type="RefSeq" id="WP_149075033.1">
    <property type="nucleotide sequence ID" value="NZ_CP043329.1"/>
</dbReference>
<evidence type="ECO:0000313" key="2">
    <source>
        <dbReference type="EMBL" id="QEK52214.1"/>
    </source>
</evidence>
<evidence type="ECO:0000313" key="3">
    <source>
        <dbReference type="Proteomes" id="UP000323653"/>
    </source>
</evidence>